<dbReference type="EMBL" id="JABMCB010000159">
    <property type="protein sequence ID" value="NUU74782.1"/>
    <property type="molecule type" value="Genomic_DNA"/>
</dbReference>
<proteinExistence type="predicted"/>
<evidence type="ECO:0000313" key="1">
    <source>
        <dbReference type="EMBL" id="NUU74782.1"/>
    </source>
</evidence>
<dbReference type="Proteomes" id="UP000526125">
    <property type="component" value="Unassembled WGS sequence"/>
</dbReference>
<evidence type="ECO:0000313" key="2">
    <source>
        <dbReference type="Proteomes" id="UP000526125"/>
    </source>
</evidence>
<sequence length="62" mass="6734">MKATHQVQITADISKPVEEIAEIISLFLGMAPVERQKEILEALDQLVGDALAGLEVKSDSDK</sequence>
<gene>
    <name evidence="1" type="ORF">HP552_05940</name>
</gene>
<comment type="caution">
    <text evidence="1">The sequence shown here is derived from an EMBL/GenBank/DDBJ whole genome shotgun (WGS) entry which is preliminary data.</text>
</comment>
<dbReference type="AlphaFoldDB" id="A0A7Y6ESD0"/>
<accession>A0A7Y6ESD0</accession>
<organism evidence="1 2">
    <name type="scientific">Paenibacillus xylanilyticus</name>
    <dbReference type="NCBI Taxonomy" id="248903"/>
    <lineage>
        <taxon>Bacteria</taxon>
        <taxon>Bacillati</taxon>
        <taxon>Bacillota</taxon>
        <taxon>Bacilli</taxon>
        <taxon>Bacillales</taxon>
        <taxon>Paenibacillaceae</taxon>
        <taxon>Paenibacillus</taxon>
    </lineage>
</organism>
<dbReference type="RefSeq" id="WP_175394650.1">
    <property type="nucleotide sequence ID" value="NZ_JABMCB010000159.1"/>
</dbReference>
<name>A0A7Y6ESD0_9BACL</name>
<protein>
    <submittedName>
        <fullName evidence="1">Uncharacterized protein</fullName>
    </submittedName>
</protein>
<reference evidence="1 2" key="1">
    <citation type="submission" date="2020-05" db="EMBL/GenBank/DDBJ databases">
        <title>Genome Sequencing of Type Strains.</title>
        <authorList>
            <person name="Lemaire J.F."/>
            <person name="Inderbitzin P."/>
            <person name="Gregorio O.A."/>
            <person name="Collins S.B."/>
            <person name="Wespe N."/>
            <person name="Knight-Connoni V."/>
        </authorList>
    </citation>
    <scope>NUCLEOTIDE SEQUENCE [LARGE SCALE GENOMIC DNA]</scope>
    <source>
        <strain evidence="1 2">LMG 21957</strain>
    </source>
</reference>
<keyword evidence="2" id="KW-1185">Reference proteome</keyword>